<dbReference type="SUPFAM" id="SSF50630">
    <property type="entry name" value="Acid proteases"/>
    <property type="match status" value="1"/>
</dbReference>
<feature type="signal peptide" evidence="9">
    <location>
        <begin position="1"/>
        <end position="18"/>
    </location>
</feature>
<evidence type="ECO:0000256" key="8">
    <source>
        <dbReference type="ARBA" id="ARBA00023136"/>
    </source>
</evidence>
<dbReference type="GO" id="GO:0004190">
    <property type="term" value="F:aspartic-type endopeptidase activity"/>
    <property type="evidence" value="ECO:0007669"/>
    <property type="project" value="InterPro"/>
</dbReference>
<dbReference type="EMBL" id="JACHXD010000022">
    <property type="protein sequence ID" value="MBB3121982.1"/>
    <property type="molecule type" value="Genomic_DNA"/>
</dbReference>
<dbReference type="GO" id="GO:0006508">
    <property type="term" value="P:proteolysis"/>
    <property type="evidence" value="ECO:0007669"/>
    <property type="project" value="UniProtKB-KW"/>
</dbReference>
<evidence type="ECO:0000313" key="11">
    <source>
        <dbReference type="EMBL" id="MBB3121982.1"/>
    </source>
</evidence>
<evidence type="ECO:0000313" key="12">
    <source>
        <dbReference type="Proteomes" id="UP000541535"/>
    </source>
</evidence>
<dbReference type="Pfam" id="PF13975">
    <property type="entry name" value="gag-asp_proteas"/>
    <property type="match status" value="1"/>
</dbReference>
<evidence type="ECO:0000256" key="2">
    <source>
        <dbReference type="ARBA" id="ARBA00022448"/>
    </source>
</evidence>
<dbReference type="NCBIfam" id="TIGR02281">
    <property type="entry name" value="clan_AA_DTGA"/>
    <property type="match status" value="1"/>
</dbReference>
<evidence type="ECO:0000256" key="7">
    <source>
        <dbReference type="ARBA" id="ARBA00022989"/>
    </source>
</evidence>
<keyword evidence="6" id="KW-0653">Protein transport</keyword>
<keyword evidence="2" id="KW-0813">Transport</keyword>
<dbReference type="Proteomes" id="UP000541535">
    <property type="component" value="Unassembled WGS sequence"/>
</dbReference>
<keyword evidence="12" id="KW-1185">Reference proteome</keyword>
<sequence>MRLRVFLSCLLGATAAQAGDVSLLGVFANKAMLAVDGAPPKVYAVGALLPDGAKLVAVAGNQAVIEENGQRYTIVLGANAARGGAGAPARITLAPDAMGHYLVNGEINGQAARMLIDTGASLVALPAAEARRMGIDYRKGKPMLSSTAGGVVLVYRVRLDKLRIGEIELLGLEAVVHESGLPLILLGNSFLNRFEMRRDGEQMTLVRR</sequence>
<dbReference type="AlphaFoldDB" id="A0A7W5BF50"/>
<dbReference type="PROSITE" id="PS00141">
    <property type="entry name" value="ASP_PROTEASE"/>
    <property type="match status" value="1"/>
</dbReference>
<evidence type="ECO:0000256" key="3">
    <source>
        <dbReference type="ARBA" id="ARBA00022475"/>
    </source>
</evidence>
<comment type="subcellular location">
    <subcellularLocation>
        <location evidence="1">Cell inner membrane</location>
    </subcellularLocation>
</comment>
<keyword evidence="4" id="KW-0997">Cell inner membrane</keyword>
<dbReference type="RefSeq" id="WP_229426417.1">
    <property type="nucleotide sequence ID" value="NZ_JACHXD010000022.1"/>
</dbReference>
<keyword evidence="11" id="KW-0378">Hydrolase</keyword>
<dbReference type="Gene3D" id="2.40.70.10">
    <property type="entry name" value="Acid Proteases"/>
    <property type="match status" value="1"/>
</dbReference>
<evidence type="ECO:0000256" key="1">
    <source>
        <dbReference type="ARBA" id="ARBA00004533"/>
    </source>
</evidence>
<organism evidence="11 12">
    <name type="scientific">Pseudoduganella violacea</name>
    <dbReference type="NCBI Taxonomy" id="1715466"/>
    <lineage>
        <taxon>Bacteria</taxon>
        <taxon>Pseudomonadati</taxon>
        <taxon>Pseudomonadota</taxon>
        <taxon>Betaproteobacteria</taxon>
        <taxon>Burkholderiales</taxon>
        <taxon>Oxalobacteraceae</taxon>
        <taxon>Telluria group</taxon>
        <taxon>Pseudoduganella</taxon>
    </lineage>
</organism>
<reference evidence="11 12" key="1">
    <citation type="submission" date="2020-08" db="EMBL/GenBank/DDBJ databases">
        <title>Genomic Encyclopedia of Type Strains, Phase III (KMG-III): the genomes of soil and plant-associated and newly described type strains.</title>
        <authorList>
            <person name="Whitman W."/>
        </authorList>
    </citation>
    <scope>NUCLEOTIDE SEQUENCE [LARGE SCALE GENOMIC DNA]</scope>
    <source>
        <strain evidence="11 12">CECT 8897</strain>
    </source>
</reference>
<dbReference type="GO" id="GO:0015031">
    <property type="term" value="P:protein transport"/>
    <property type="evidence" value="ECO:0007669"/>
    <property type="project" value="UniProtKB-KW"/>
</dbReference>
<feature type="chain" id="PRO_5031488794" evidence="9">
    <location>
        <begin position="19"/>
        <end position="208"/>
    </location>
</feature>
<keyword evidence="5" id="KW-0812">Transmembrane</keyword>
<feature type="domain" description="Type II secretion system protein GspC N-terminal" evidence="10">
    <location>
        <begin position="20"/>
        <end position="75"/>
    </location>
</feature>
<dbReference type="CDD" id="cd05483">
    <property type="entry name" value="retropepsin_like_bacteria"/>
    <property type="match status" value="1"/>
</dbReference>
<keyword evidence="11" id="KW-0645">Protease</keyword>
<dbReference type="InterPro" id="IPR011969">
    <property type="entry name" value="Clan_AA_Asp_peptidase_C"/>
</dbReference>
<keyword evidence="8" id="KW-0472">Membrane</keyword>
<evidence type="ECO:0000256" key="4">
    <source>
        <dbReference type="ARBA" id="ARBA00022519"/>
    </source>
</evidence>
<accession>A0A7W5BF50</accession>
<dbReference type="InterPro" id="IPR021109">
    <property type="entry name" value="Peptidase_aspartic_dom_sf"/>
</dbReference>
<dbReference type="InterPro" id="IPR034122">
    <property type="entry name" value="Retropepsin-like_bacterial"/>
</dbReference>
<comment type="caution">
    <text evidence="11">The sequence shown here is derived from an EMBL/GenBank/DDBJ whole genome shotgun (WGS) entry which is preliminary data.</text>
</comment>
<protein>
    <submittedName>
        <fullName evidence="11">Aspartyl protease family protein</fullName>
    </submittedName>
</protein>
<proteinExistence type="predicted"/>
<evidence type="ECO:0000259" key="10">
    <source>
        <dbReference type="Pfam" id="PF11356"/>
    </source>
</evidence>
<dbReference type="InterPro" id="IPR024961">
    <property type="entry name" value="T2SS_GspC_N"/>
</dbReference>
<dbReference type="Pfam" id="PF11356">
    <property type="entry name" value="T2SSC"/>
    <property type="match status" value="1"/>
</dbReference>
<name>A0A7W5BF50_9BURK</name>
<evidence type="ECO:0000256" key="6">
    <source>
        <dbReference type="ARBA" id="ARBA00022927"/>
    </source>
</evidence>
<gene>
    <name evidence="11" type="ORF">FHS03_005077</name>
</gene>
<dbReference type="GO" id="GO:0005886">
    <property type="term" value="C:plasma membrane"/>
    <property type="evidence" value="ECO:0007669"/>
    <property type="project" value="UniProtKB-SubCell"/>
</dbReference>
<keyword evidence="9" id="KW-0732">Signal</keyword>
<evidence type="ECO:0000256" key="9">
    <source>
        <dbReference type="SAM" id="SignalP"/>
    </source>
</evidence>
<dbReference type="InterPro" id="IPR001969">
    <property type="entry name" value="Aspartic_peptidase_AS"/>
</dbReference>
<evidence type="ECO:0000256" key="5">
    <source>
        <dbReference type="ARBA" id="ARBA00022692"/>
    </source>
</evidence>
<keyword evidence="7" id="KW-1133">Transmembrane helix</keyword>
<keyword evidence="3" id="KW-1003">Cell membrane</keyword>